<evidence type="ECO:0000313" key="1">
    <source>
        <dbReference type="EMBL" id="KAL2822809.1"/>
    </source>
</evidence>
<reference evidence="1 2" key="1">
    <citation type="submission" date="2024-07" db="EMBL/GenBank/DDBJ databases">
        <title>Section-level genome sequencing and comparative genomics of Aspergillus sections Usti and Cavernicolus.</title>
        <authorList>
            <consortium name="Lawrence Berkeley National Laboratory"/>
            <person name="Nybo J.L."/>
            <person name="Vesth T.C."/>
            <person name="Theobald S."/>
            <person name="Frisvad J.C."/>
            <person name="Larsen T.O."/>
            <person name="Kjaerboelling I."/>
            <person name="Rothschild-Mancinelli K."/>
            <person name="Lyhne E.K."/>
            <person name="Kogle M.E."/>
            <person name="Barry K."/>
            <person name="Clum A."/>
            <person name="Na H."/>
            <person name="Ledsgaard L."/>
            <person name="Lin J."/>
            <person name="Lipzen A."/>
            <person name="Kuo A."/>
            <person name="Riley R."/>
            <person name="Mondo S."/>
            <person name="LaButti K."/>
            <person name="Haridas S."/>
            <person name="Pangalinan J."/>
            <person name="Salamov A.A."/>
            <person name="Simmons B.A."/>
            <person name="Magnuson J.K."/>
            <person name="Chen J."/>
            <person name="Drula E."/>
            <person name="Henrissat B."/>
            <person name="Wiebenga A."/>
            <person name="Lubbers R.J."/>
            <person name="Gomes A.C."/>
            <person name="Makela M.R."/>
            <person name="Stajich J."/>
            <person name="Grigoriev I.V."/>
            <person name="Mortensen U.H."/>
            <person name="De vries R.P."/>
            <person name="Baker S.E."/>
            <person name="Andersen M.R."/>
        </authorList>
    </citation>
    <scope>NUCLEOTIDE SEQUENCE [LARGE SCALE GENOMIC DNA]</scope>
    <source>
        <strain evidence="1 2">CBS 600.67</strain>
    </source>
</reference>
<sequence>MCAAYNQQPSSAPIPHRAGGKYMDPRKLVLLLRQQYGPSNFRVDLRRDQYNIYVEPGNSLSFRLTEEQIDMCRRRY</sequence>
<dbReference type="Proteomes" id="UP001610335">
    <property type="component" value="Unassembled WGS sequence"/>
</dbReference>
<protein>
    <submittedName>
        <fullName evidence="1">Uncharacterized protein</fullName>
    </submittedName>
</protein>
<comment type="caution">
    <text evidence="1">The sequence shown here is derived from an EMBL/GenBank/DDBJ whole genome shotgun (WGS) entry which is preliminary data.</text>
</comment>
<name>A0ABR4I6A4_9EURO</name>
<gene>
    <name evidence="1" type="ORF">BDW59DRAFT_149214</name>
</gene>
<keyword evidence="2" id="KW-1185">Reference proteome</keyword>
<proteinExistence type="predicted"/>
<accession>A0ABR4I6A4</accession>
<organism evidence="1 2">
    <name type="scientific">Aspergillus cavernicola</name>
    <dbReference type="NCBI Taxonomy" id="176166"/>
    <lineage>
        <taxon>Eukaryota</taxon>
        <taxon>Fungi</taxon>
        <taxon>Dikarya</taxon>
        <taxon>Ascomycota</taxon>
        <taxon>Pezizomycotina</taxon>
        <taxon>Eurotiomycetes</taxon>
        <taxon>Eurotiomycetidae</taxon>
        <taxon>Eurotiales</taxon>
        <taxon>Aspergillaceae</taxon>
        <taxon>Aspergillus</taxon>
        <taxon>Aspergillus subgen. Nidulantes</taxon>
    </lineage>
</organism>
<evidence type="ECO:0000313" key="2">
    <source>
        <dbReference type="Proteomes" id="UP001610335"/>
    </source>
</evidence>
<dbReference type="EMBL" id="JBFXLS010000056">
    <property type="protein sequence ID" value="KAL2822809.1"/>
    <property type="molecule type" value="Genomic_DNA"/>
</dbReference>